<name>A0A5N6QYQ3_9ROSI</name>
<organism evidence="1 2">
    <name type="scientific">Carpinus fangiana</name>
    <dbReference type="NCBI Taxonomy" id="176857"/>
    <lineage>
        <taxon>Eukaryota</taxon>
        <taxon>Viridiplantae</taxon>
        <taxon>Streptophyta</taxon>
        <taxon>Embryophyta</taxon>
        <taxon>Tracheophyta</taxon>
        <taxon>Spermatophyta</taxon>
        <taxon>Magnoliopsida</taxon>
        <taxon>eudicotyledons</taxon>
        <taxon>Gunneridae</taxon>
        <taxon>Pentapetalae</taxon>
        <taxon>rosids</taxon>
        <taxon>fabids</taxon>
        <taxon>Fagales</taxon>
        <taxon>Betulaceae</taxon>
        <taxon>Carpinus</taxon>
    </lineage>
</organism>
<gene>
    <name evidence="1" type="ORF">FH972_008440</name>
</gene>
<evidence type="ECO:0000313" key="1">
    <source>
        <dbReference type="EMBL" id="KAE8022657.1"/>
    </source>
</evidence>
<proteinExistence type="predicted"/>
<evidence type="ECO:0000313" key="2">
    <source>
        <dbReference type="Proteomes" id="UP000327013"/>
    </source>
</evidence>
<dbReference type="EMBL" id="CM017323">
    <property type="protein sequence ID" value="KAE8022657.1"/>
    <property type="molecule type" value="Genomic_DNA"/>
</dbReference>
<dbReference type="OrthoDB" id="37537at2759"/>
<sequence>MSVCTVPKVILHYSLRSRPFDSTGSGTANWPGQDNSLEWRTGGLLRIMMEEKQQIPLPRVKLGGQALEVSRLGFGCARLSGLYNTPLSHEAGCSIIEEAFKGESPSLIHQISMA</sequence>
<keyword evidence="2" id="KW-1185">Reference proteome</keyword>
<dbReference type="AlphaFoldDB" id="A0A5N6QYQ3"/>
<protein>
    <submittedName>
        <fullName evidence="1">Uncharacterized protein</fullName>
    </submittedName>
</protein>
<accession>A0A5N6QYQ3</accession>
<dbReference type="Proteomes" id="UP000327013">
    <property type="component" value="Chromosome 3"/>
</dbReference>
<reference evidence="1 2" key="1">
    <citation type="submission" date="2019-06" db="EMBL/GenBank/DDBJ databases">
        <title>A chromosomal-level reference genome of Carpinus fangiana (Coryloideae, Betulaceae).</title>
        <authorList>
            <person name="Yang X."/>
            <person name="Wang Z."/>
            <person name="Zhang L."/>
            <person name="Hao G."/>
            <person name="Liu J."/>
            <person name="Yang Y."/>
        </authorList>
    </citation>
    <scope>NUCLEOTIDE SEQUENCE [LARGE SCALE GENOMIC DNA]</scope>
    <source>
        <strain evidence="1">Cfa_2016G</strain>
        <tissue evidence="1">Leaf</tissue>
    </source>
</reference>